<dbReference type="EMBL" id="DS985247">
    <property type="protein sequence ID" value="EDV23569.1"/>
    <property type="molecule type" value="Genomic_DNA"/>
</dbReference>
<evidence type="ECO:0000256" key="2">
    <source>
        <dbReference type="ARBA" id="ARBA00022692"/>
    </source>
</evidence>
<protein>
    <recommendedName>
        <fullName evidence="8">Major facilitator superfamily associated domain-containing protein</fullName>
    </recommendedName>
</protein>
<evidence type="ECO:0008006" key="8">
    <source>
        <dbReference type="Google" id="ProtNLM"/>
    </source>
</evidence>
<comment type="subcellular location">
    <subcellularLocation>
        <location evidence="1">Membrane</location>
        <topology evidence="1">Multi-pass membrane protein</topology>
    </subcellularLocation>
</comment>
<dbReference type="KEGG" id="tad:TRIADDRAFT_58348"/>
<gene>
    <name evidence="6" type="ORF">TRIADDRAFT_58348</name>
</gene>
<dbReference type="InParanoid" id="B3S1V1"/>
<keyword evidence="7" id="KW-1185">Reference proteome</keyword>
<feature type="transmembrane region" description="Helical" evidence="5">
    <location>
        <begin position="373"/>
        <end position="393"/>
    </location>
</feature>
<dbReference type="RefSeq" id="XP_002114479.1">
    <property type="nucleotide sequence ID" value="XM_002114443.1"/>
</dbReference>
<feature type="transmembrane region" description="Helical" evidence="5">
    <location>
        <begin position="146"/>
        <end position="168"/>
    </location>
</feature>
<dbReference type="HOGENOM" id="CLU_576637_0_0_1"/>
<dbReference type="SUPFAM" id="SSF103473">
    <property type="entry name" value="MFS general substrate transporter"/>
    <property type="match status" value="1"/>
</dbReference>
<dbReference type="eggNOG" id="KOG2816">
    <property type="taxonomic scope" value="Eukaryota"/>
</dbReference>
<feature type="transmembrane region" description="Helical" evidence="5">
    <location>
        <begin position="33"/>
        <end position="52"/>
    </location>
</feature>
<evidence type="ECO:0000256" key="3">
    <source>
        <dbReference type="ARBA" id="ARBA00022989"/>
    </source>
</evidence>
<reference evidence="6 7" key="1">
    <citation type="journal article" date="2008" name="Nature">
        <title>The Trichoplax genome and the nature of placozoans.</title>
        <authorList>
            <person name="Srivastava M."/>
            <person name="Begovic E."/>
            <person name="Chapman J."/>
            <person name="Putnam N.H."/>
            <person name="Hellsten U."/>
            <person name="Kawashima T."/>
            <person name="Kuo A."/>
            <person name="Mitros T."/>
            <person name="Salamov A."/>
            <person name="Carpenter M.L."/>
            <person name="Signorovitch A.Y."/>
            <person name="Moreno M.A."/>
            <person name="Kamm K."/>
            <person name="Grimwood J."/>
            <person name="Schmutz J."/>
            <person name="Shapiro H."/>
            <person name="Grigoriev I.V."/>
            <person name="Buss L.W."/>
            <person name="Schierwater B."/>
            <person name="Dellaporta S.L."/>
            <person name="Rokhsar D.S."/>
        </authorList>
    </citation>
    <scope>NUCLEOTIDE SEQUENCE [LARGE SCALE GENOMIC DNA]</scope>
    <source>
        <strain evidence="6 7">Grell-BS-1999</strain>
    </source>
</reference>
<keyword evidence="3 5" id="KW-1133">Transmembrane helix</keyword>
<feature type="transmembrane region" description="Helical" evidence="5">
    <location>
        <begin position="350"/>
        <end position="366"/>
    </location>
</feature>
<dbReference type="AlphaFoldDB" id="B3S1V1"/>
<feature type="transmembrane region" description="Helical" evidence="5">
    <location>
        <begin position="113"/>
        <end position="134"/>
    </location>
</feature>
<dbReference type="PANTHER" id="PTHR23507">
    <property type="entry name" value="ZGC:174356"/>
    <property type="match status" value="1"/>
</dbReference>
<dbReference type="InterPro" id="IPR036259">
    <property type="entry name" value="MFS_trans_sf"/>
</dbReference>
<accession>B3S1V1</accession>
<keyword evidence="2 5" id="KW-0812">Transmembrane</keyword>
<name>B3S1V1_TRIAD</name>
<organism evidence="6 7">
    <name type="scientific">Trichoplax adhaerens</name>
    <name type="common">Trichoplax reptans</name>
    <dbReference type="NCBI Taxonomy" id="10228"/>
    <lineage>
        <taxon>Eukaryota</taxon>
        <taxon>Metazoa</taxon>
        <taxon>Placozoa</taxon>
        <taxon>Uniplacotomia</taxon>
        <taxon>Trichoplacea</taxon>
        <taxon>Trichoplacidae</taxon>
        <taxon>Trichoplax</taxon>
    </lineage>
</organism>
<dbReference type="GO" id="GO:0016020">
    <property type="term" value="C:membrane"/>
    <property type="evidence" value="ECO:0000318"/>
    <property type="project" value="GO_Central"/>
</dbReference>
<dbReference type="GO" id="GO:0022857">
    <property type="term" value="F:transmembrane transporter activity"/>
    <property type="evidence" value="ECO:0000318"/>
    <property type="project" value="GO_Central"/>
</dbReference>
<evidence type="ECO:0000313" key="7">
    <source>
        <dbReference type="Proteomes" id="UP000009022"/>
    </source>
</evidence>
<evidence type="ECO:0000256" key="1">
    <source>
        <dbReference type="ARBA" id="ARBA00004141"/>
    </source>
</evidence>
<dbReference type="Gene3D" id="1.20.1250.20">
    <property type="entry name" value="MFS general substrate transporter like domains"/>
    <property type="match status" value="1"/>
</dbReference>
<feature type="transmembrane region" description="Helical" evidence="5">
    <location>
        <begin position="242"/>
        <end position="268"/>
    </location>
</feature>
<dbReference type="PhylomeDB" id="B3S1V1"/>
<dbReference type="PANTHER" id="PTHR23507:SF1">
    <property type="entry name" value="FI18259P1-RELATED"/>
    <property type="match status" value="1"/>
</dbReference>
<feature type="transmembrane region" description="Helical" evidence="5">
    <location>
        <begin position="306"/>
        <end position="330"/>
    </location>
</feature>
<sequence>MEETATELPAVTAADNNNYKQSKYNLLLTIRKYPFVNILIVIFLVIFSIGTVNELSDSYPYFYPLLRIAPNASVFQTIVRPANSCLPYRHLNNTPTKVPSPTGSTPPKPLPPIIWISIINLSSYLPGLILSVVYSVWSDLYQNRKIFLVLCITGFLFQAVGSVLTVATTASPAAIIPGNVISGLFGNYPTFLFSCYAYVVDIDLKISRTTRFVIIQFVIFVAEAITATTSERWAKYYGFKPPLIFAVVLLALAVIYTVIFLQAHLVVATKNYEIKRAKDHIPDLWRNFPKFFKTIYKPGEDASRKYYYALLVIFFFTMFPTTGFAEIINIYLAGYPLCWNLDQILEYDTYRAASFAIGGIVVWLAFKKILSEMSIAGIGMTFFTVQIGILSMATHNPTVYGTIAVGAVGGVTFPCIYGQLSSVVSNENQGLER</sequence>
<feature type="transmembrane region" description="Helical" evidence="5">
    <location>
        <begin position="180"/>
        <end position="200"/>
    </location>
</feature>
<evidence type="ECO:0000256" key="5">
    <source>
        <dbReference type="SAM" id="Phobius"/>
    </source>
</evidence>
<dbReference type="GO" id="GO:0055085">
    <property type="term" value="P:transmembrane transport"/>
    <property type="evidence" value="ECO:0000318"/>
    <property type="project" value="GO_Central"/>
</dbReference>
<proteinExistence type="predicted"/>
<evidence type="ECO:0000313" key="6">
    <source>
        <dbReference type="EMBL" id="EDV23569.1"/>
    </source>
</evidence>
<dbReference type="CTD" id="6755692"/>
<keyword evidence="4 5" id="KW-0472">Membrane</keyword>
<dbReference type="GeneID" id="6755692"/>
<dbReference type="OMA" id="IACHILT"/>
<feature type="transmembrane region" description="Helical" evidence="5">
    <location>
        <begin position="399"/>
        <end position="417"/>
    </location>
</feature>
<feature type="transmembrane region" description="Helical" evidence="5">
    <location>
        <begin position="212"/>
        <end position="230"/>
    </location>
</feature>
<dbReference type="Proteomes" id="UP000009022">
    <property type="component" value="Unassembled WGS sequence"/>
</dbReference>
<evidence type="ECO:0000256" key="4">
    <source>
        <dbReference type="ARBA" id="ARBA00023136"/>
    </source>
</evidence>
<dbReference type="OrthoDB" id="419734at2759"/>